<dbReference type="Gene3D" id="3.20.20.100">
    <property type="entry name" value="NADP-dependent oxidoreductase domain"/>
    <property type="match status" value="1"/>
</dbReference>
<keyword evidence="2" id="KW-0521">NADP</keyword>
<keyword evidence="6" id="KW-1185">Reference proteome</keyword>
<keyword evidence="3" id="KW-0560">Oxidoreductase</keyword>
<dbReference type="GO" id="GO:0016491">
    <property type="term" value="F:oxidoreductase activity"/>
    <property type="evidence" value="ECO:0007669"/>
    <property type="project" value="UniProtKB-KW"/>
</dbReference>
<evidence type="ECO:0000256" key="2">
    <source>
        <dbReference type="ARBA" id="ARBA00022857"/>
    </source>
</evidence>
<feature type="domain" description="NADP-dependent oxidoreductase" evidence="4">
    <location>
        <begin position="41"/>
        <end position="314"/>
    </location>
</feature>
<comment type="caution">
    <text evidence="5">The sequence shown here is derived from an EMBL/GenBank/DDBJ whole genome shotgun (WGS) entry which is preliminary data.</text>
</comment>
<comment type="similarity">
    <text evidence="1">Belongs to the shaker potassium channel beta subunit family.</text>
</comment>
<dbReference type="Pfam" id="PF00248">
    <property type="entry name" value="Aldo_ket_red"/>
    <property type="match status" value="1"/>
</dbReference>
<evidence type="ECO:0000313" key="6">
    <source>
        <dbReference type="Proteomes" id="UP001165121"/>
    </source>
</evidence>
<evidence type="ECO:0000256" key="1">
    <source>
        <dbReference type="ARBA" id="ARBA00006515"/>
    </source>
</evidence>
<dbReference type="EMBL" id="BSXT01000642">
    <property type="protein sequence ID" value="GMF31620.1"/>
    <property type="molecule type" value="Genomic_DNA"/>
</dbReference>
<gene>
    <name evidence="5" type="ORF">Pfra01_000730600</name>
</gene>
<dbReference type="PRINTS" id="PR01577">
    <property type="entry name" value="KCNABCHANNEL"/>
</dbReference>
<evidence type="ECO:0000256" key="3">
    <source>
        <dbReference type="ARBA" id="ARBA00023002"/>
    </source>
</evidence>
<evidence type="ECO:0000313" key="5">
    <source>
        <dbReference type="EMBL" id="GMF31620.1"/>
    </source>
</evidence>
<dbReference type="InterPro" id="IPR023210">
    <property type="entry name" value="NADP_OxRdtase_dom"/>
</dbReference>
<dbReference type="Proteomes" id="UP001165121">
    <property type="component" value="Unassembled WGS sequence"/>
</dbReference>
<dbReference type="AlphaFoldDB" id="A0A9W6UE99"/>
<dbReference type="InterPro" id="IPR005399">
    <property type="entry name" value="K_chnl_volt-dep_bsu_KCNAB-rel"/>
</dbReference>
<dbReference type="PANTHER" id="PTHR43150:SF2">
    <property type="entry name" value="HYPERKINETIC, ISOFORM M"/>
    <property type="match status" value="1"/>
</dbReference>
<protein>
    <submittedName>
        <fullName evidence="5">Unnamed protein product</fullName>
    </submittedName>
</protein>
<accession>A0A9W6UE99</accession>
<dbReference type="SUPFAM" id="SSF51430">
    <property type="entry name" value="NAD(P)-linked oxidoreductase"/>
    <property type="match status" value="1"/>
</dbReference>
<reference evidence="5" key="1">
    <citation type="submission" date="2023-04" db="EMBL/GenBank/DDBJ databases">
        <title>Phytophthora fragariaefolia NBRC 109709.</title>
        <authorList>
            <person name="Ichikawa N."/>
            <person name="Sato H."/>
            <person name="Tonouchi N."/>
        </authorList>
    </citation>
    <scope>NUCLEOTIDE SEQUENCE</scope>
    <source>
        <strain evidence="5">NBRC 109709</strain>
    </source>
</reference>
<dbReference type="OrthoDB" id="2310150at2759"/>
<sequence length="323" mass="35919">MAPSSSSTPMTHRFLGNSGLLGSKLSLGSYNEKYTVKGWYGVMKIAFEHDINLYGTAEMYGNDQTEELLGGAIKKGIKEGFWTREDLVISTKIFPGIKGVLQGGPNDEGVSRKHIVEGLKASLRRLEVDYVDVVFCHCFDAFTPIKETVSAMNFPINQGWTFYWGTSEWWASDIREVWKLADRLGLIRSIVEQPHYNILARDKVEFEYVDLYKKYKLGLTTWSLLANGTLTAKYSAGKPEGSWYTTAMFSSGPFSEGFAERVEMADKLMPIAKELGTSLAPMSIASAVSHENVSTILLGARRPPQLEENLMALKSCEPAHTGD</sequence>
<organism evidence="5 6">
    <name type="scientific">Phytophthora fragariaefolia</name>
    <dbReference type="NCBI Taxonomy" id="1490495"/>
    <lineage>
        <taxon>Eukaryota</taxon>
        <taxon>Sar</taxon>
        <taxon>Stramenopiles</taxon>
        <taxon>Oomycota</taxon>
        <taxon>Peronosporomycetes</taxon>
        <taxon>Peronosporales</taxon>
        <taxon>Peronosporaceae</taxon>
        <taxon>Phytophthora</taxon>
    </lineage>
</organism>
<dbReference type="PANTHER" id="PTHR43150">
    <property type="entry name" value="HYPERKINETIC, ISOFORM M"/>
    <property type="match status" value="1"/>
</dbReference>
<name>A0A9W6UE99_9STRA</name>
<proteinExistence type="inferred from homology"/>
<evidence type="ECO:0000259" key="4">
    <source>
        <dbReference type="Pfam" id="PF00248"/>
    </source>
</evidence>
<dbReference type="InterPro" id="IPR036812">
    <property type="entry name" value="NAD(P)_OxRdtase_dom_sf"/>
</dbReference>